<sequence length="132" mass="15444">MQTITRRKGYKEKVSDFCDRFDNIIREHENCNPETPLSNEEKRAFYQAVCDISPQLVSTHLVRCQTEEKMTVDDMKKCLFQVTAQSTSNTEKPKAQLAQRTGGKDSAKKFYKDSEKKYKDVKCYRCNETGYY</sequence>
<proteinExistence type="predicted"/>
<protein>
    <submittedName>
        <fullName evidence="1">Uncharacterized protein</fullName>
    </submittedName>
</protein>
<dbReference type="Proteomes" id="UP000215335">
    <property type="component" value="Unassembled WGS sequence"/>
</dbReference>
<evidence type="ECO:0000313" key="2">
    <source>
        <dbReference type="Proteomes" id="UP000215335"/>
    </source>
</evidence>
<keyword evidence="2" id="KW-1185">Reference proteome</keyword>
<evidence type="ECO:0000313" key="1">
    <source>
        <dbReference type="EMBL" id="OXU19943.1"/>
    </source>
</evidence>
<gene>
    <name evidence="1" type="ORF">TSAR_016014</name>
</gene>
<dbReference type="AlphaFoldDB" id="A0A232ENJ5"/>
<dbReference type="OrthoDB" id="7696379at2759"/>
<comment type="caution">
    <text evidence="1">The sequence shown here is derived from an EMBL/GenBank/DDBJ whole genome shotgun (WGS) entry which is preliminary data.</text>
</comment>
<accession>A0A232ENJ5</accession>
<name>A0A232ENJ5_9HYME</name>
<organism evidence="1 2">
    <name type="scientific">Trichomalopsis sarcophagae</name>
    <dbReference type="NCBI Taxonomy" id="543379"/>
    <lineage>
        <taxon>Eukaryota</taxon>
        <taxon>Metazoa</taxon>
        <taxon>Ecdysozoa</taxon>
        <taxon>Arthropoda</taxon>
        <taxon>Hexapoda</taxon>
        <taxon>Insecta</taxon>
        <taxon>Pterygota</taxon>
        <taxon>Neoptera</taxon>
        <taxon>Endopterygota</taxon>
        <taxon>Hymenoptera</taxon>
        <taxon>Apocrita</taxon>
        <taxon>Proctotrupomorpha</taxon>
        <taxon>Chalcidoidea</taxon>
        <taxon>Pteromalidae</taxon>
        <taxon>Pteromalinae</taxon>
        <taxon>Trichomalopsis</taxon>
    </lineage>
</organism>
<dbReference type="EMBL" id="NNAY01003120">
    <property type="protein sequence ID" value="OXU19943.1"/>
    <property type="molecule type" value="Genomic_DNA"/>
</dbReference>
<reference evidence="1 2" key="1">
    <citation type="journal article" date="2017" name="Curr. Biol.">
        <title>The Evolution of Venom by Co-option of Single-Copy Genes.</title>
        <authorList>
            <person name="Martinson E.O."/>
            <person name="Mrinalini"/>
            <person name="Kelkar Y.D."/>
            <person name="Chang C.H."/>
            <person name="Werren J.H."/>
        </authorList>
    </citation>
    <scope>NUCLEOTIDE SEQUENCE [LARGE SCALE GENOMIC DNA]</scope>
    <source>
        <strain evidence="1 2">Alberta</strain>
        <tissue evidence="1">Whole body</tissue>
    </source>
</reference>